<feature type="compositionally biased region" description="Basic and acidic residues" evidence="1">
    <location>
        <begin position="373"/>
        <end position="382"/>
    </location>
</feature>
<organism evidence="2 3">
    <name type="scientific">Aminobacter anthyllidis</name>
    <dbReference type="NCBI Taxonomy" id="1035067"/>
    <lineage>
        <taxon>Bacteria</taxon>
        <taxon>Pseudomonadati</taxon>
        <taxon>Pseudomonadota</taxon>
        <taxon>Alphaproteobacteria</taxon>
        <taxon>Hyphomicrobiales</taxon>
        <taxon>Phyllobacteriaceae</taxon>
        <taxon>Aminobacter</taxon>
    </lineage>
</organism>
<dbReference type="Proteomes" id="UP001138921">
    <property type="component" value="Unassembled WGS sequence"/>
</dbReference>
<protein>
    <submittedName>
        <fullName evidence="2">Uncharacterized protein</fullName>
    </submittedName>
</protein>
<feature type="region of interest" description="Disordered" evidence="1">
    <location>
        <begin position="1"/>
        <end position="134"/>
    </location>
</feature>
<dbReference type="EMBL" id="JAFLWW010000001">
    <property type="protein sequence ID" value="MBT1154367.1"/>
    <property type="molecule type" value="Genomic_DNA"/>
</dbReference>
<feature type="region of interest" description="Disordered" evidence="1">
    <location>
        <begin position="259"/>
        <end position="278"/>
    </location>
</feature>
<reference evidence="2" key="2">
    <citation type="submission" date="2021-03" db="EMBL/GenBank/DDBJ databases">
        <authorList>
            <person name="Artuso I."/>
            <person name="Turrini P."/>
            <person name="Pirolo M."/>
            <person name="Lugli G.A."/>
            <person name="Ventura M."/>
            <person name="Visca P."/>
        </authorList>
    </citation>
    <scope>NUCLEOTIDE SEQUENCE</scope>
    <source>
        <strain evidence="2">LMG 26462</strain>
    </source>
</reference>
<proteinExistence type="predicted"/>
<name>A0A9X1D1X1_9HYPH</name>
<evidence type="ECO:0000256" key="1">
    <source>
        <dbReference type="SAM" id="MobiDB-lite"/>
    </source>
</evidence>
<accession>A0A9X1D1X1</accession>
<evidence type="ECO:0000313" key="3">
    <source>
        <dbReference type="Proteomes" id="UP001138921"/>
    </source>
</evidence>
<feature type="compositionally biased region" description="Basic and acidic residues" evidence="1">
    <location>
        <begin position="85"/>
        <end position="112"/>
    </location>
</feature>
<feature type="compositionally biased region" description="Low complexity" evidence="1">
    <location>
        <begin position="114"/>
        <end position="126"/>
    </location>
</feature>
<comment type="caution">
    <text evidence="2">The sequence shown here is derived from an EMBL/GenBank/DDBJ whole genome shotgun (WGS) entry which is preliminary data.</text>
</comment>
<feature type="compositionally biased region" description="Basic and acidic residues" evidence="1">
    <location>
        <begin position="399"/>
        <end position="409"/>
    </location>
</feature>
<gene>
    <name evidence="2" type="ORF">J1C56_02050</name>
</gene>
<feature type="region of interest" description="Disordered" evidence="1">
    <location>
        <begin position="360"/>
        <end position="422"/>
    </location>
</feature>
<feature type="compositionally biased region" description="Basic and acidic residues" evidence="1">
    <location>
        <begin position="38"/>
        <end position="74"/>
    </location>
</feature>
<reference evidence="2" key="1">
    <citation type="journal article" date="2021" name="Microorganisms">
        <title>Phylogenomic Reconstruction and Metabolic Potential of the Genus Aminobacter.</title>
        <authorList>
            <person name="Artuso I."/>
            <person name="Turrini P."/>
            <person name="Pirolo M."/>
            <person name="Lugli G.A."/>
            <person name="Ventura M."/>
            <person name="Visca P."/>
        </authorList>
    </citation>
    <scope>NUCLEOTIDE SEQUENCE</scope>
    <source>
        <strain evidence="2">LMG 26462</strain>
    </source>
</reference>
<dbReference type="AlphaFoldDB" id="A0A9X1D1X1"/>
<evidence type="ECO:0000313" key="2">
    <source>
        <dbReference type="EMBL" id="MBT1154367.1"/>
    </source>
</evidence>
<keyword evidence="3" id="KW-1185">Reference proteome</keyword>
<sequence length="422" mass="47445">MAEREQLTPELISEENRNALDVGNDAVEPRQEQAPLAERGDAPVEEKPKAPVRGSKFDEKRLAIYEKARLAREPEEGDTTADEVSASRDRMFGKNVETHSDRVASRNDERGEIQPPAQQQQEQPPAAKRKLKVNGKEVELDQEQVDAYAQKALAADTILDQAKRDRAEARTLLEELRAAKATHATDAELPVASRTAPATIPDDADLADIVDKIQVGDPKEAAAALHKYGAEIEKRILDRLGNIDETIATQMEIVTETAQRRRETTDTLRSFGDSNPEFRNSPALQAALAQEAAQTMRNRMFEIGVEPETLDRMKAERRMNDIEVTAFAYRTLQQQGYQLPAHPDILKESAASLRKQFGMVTPQTQQQPQIPVDTREREERKRALATQPRRATVPSAIDAQERSREDVRKQAIQQMRKARRGR</sequence>
<dbReference type="RefSeq" id="WP_214385518.1">
    <property type="nucleotide sequence ID" value="NZ_JAFLWW010000001.1"/>
</dbReference>